<proteinExistence type="predicted"/>
<dbReference type="Proteomes" id="UP001482620">
    <property type="component" value="Unassembled WGS sequence"/>
</dbReference>
<keyword evidence="2" id="KW-1185">Reference proteome</keyword>
<evidence type="ECO:0000313" key="2">
    <source>
        <dbReference type="Proteomes" id="UP001482620"/>
    </source>
</evidence>
<sequence>MSNVKHMTLGIPRKRPAYVTGNQWNSYGNNHWPIKKTLYKMGKNRGTSWLFPSRRPARKIETQKDAADDSEDTALLIICTEKRIYLKTVAPMEYLLLAAEFYPDN</sequence>
<gene>
    <name evidence="1" type="ORF">ILYODFUR_028035</name>
</gene>
<reference evidence="1 2" key="1">
    <citation type="submission" date="2021-06" db="EMBL/GenBank/DDBJ databases">
        <authorList>
            <person name="Palmer J.M."/>
        </authorList>
    </citation>
    <scope>NUCLEOTIDE SEQUENCE [LARGE SCALE GENOMIC DNA]</scope>
    <source>
        <strain evidence="2">if_2019</strain>
        <tissue evidence="1">Muscle</tissue>
    </source>
</reference>
<dbReference type="EMBL" id="JAHRIQ010015354">
    <property type="protein sequence ID" value="MEQ2226497.1"/>
    <property type="molecule type" value="Genomic_DNA"/>
</dbReference>
<protein>
    <submittedName>
        <fullName evidence="1">Uncharacterized protein</fullName>
    </submittedName>
</protein>
<accession>A0ABV0T2H8</accession>
<organism evidence="1 2">
    <name type="scientific">Ilyodon furcidens</name>
    <name type="common">goldbreast splitfin</name>
    <dbReference type="NCBI Taxonomy" id="33524"/>
    <lineage>
        <taxon>Eukaryota</taxon>
        <taxon>Metazoa</taxon>
        <taxon>Chordata</taxon>
        <taxon>Craniata</taxon>
        <taxon>Vertebrata</taxon>
        <taxon>Euteleostomi</taxon>
        <taxon>Actinopterygii</taxon>
        <taxon>Neopterygii</taxon>
        <taxon>Teleostei</taxon>
        <taxon>Neoteleostei</taxon>
        <taxon>Acanthomorphata</taxon>
        <taxon>Ovalentaria</taxon>
        <taxon>Atherinomorphae</taxon>
        <taxon>Cyprinodontiformes</taxon>
        <taxon>Goodeidae</taxon>
        <taxon>Ilyodon</taxon>
    </lineage>
</organism>
<name>A0ABV0T2H8_9TELE</name>
<evidence type="ECO:0000313" key="1">
    <source>
        <dbReference type="EMBL" id="MEQ2226497.1"/>
    </source>
</evidence>
<comment type="caution">
    <text evidence="1">The sequence shown here is derived from an EMBL/GenBank/DDBJ whole genome shotgun (WGS) entry which is preliminary data.</text>
</comment>